<feature type="compositionally biased region" description="Basic and acidic residues" evidence="1">
    <location>
        <begin position="118"/>
        <end position="130"/>
    </location>
</feature>
<feature type="compositionally biased region" description="Basic and acidic residues" evidence="1">
    <location>
        <begin position="53"/>
        <end position="65"/>
    </location>
</feature>
<gene>
    <name evidence="2" type="ORF">URODEC1_LOCUS122145</name>
</gene>
<proteinExistence type="predicted"/>
<evidence type="ECO:0000256" key="1">
    <source>
        <dbReference type="SAM" id="MobiDB-lite"/>
    </source>
</evidence>
<dbReference type="InterPro" id="IPR028322">
    <property type="entry name" value="PNRC-like_rgn"/>
</dbReference>
<evidence type="ECO:0000313" key="2">
    <source>
        <dbReference type="EMBL" id="CAM0148914.1"/>
    </source>
</evidence>
<feature type="compositionally biased region" description="Low complexity" evidence="1">
    <location>
        <begin position="69"/>
        <end position="86"/>
    </location>
</feature>
<dbReference type="Pfam" id="PF15365">
    <property type="entry name" value="PNRC"/>
    <property type="match status" value="1"/>
</dbReference>
<keyword evidence="3" id="KW-1185">Reference proteome</keyword>
<dbReference type="GO" id="GO:0016071">
    <property type="term" value="P:mRNA metabolic process"/>
    <property type="evidence" value="ECO:0007669"/>
    <property type="project" value="UniProtKB-ARBA"/>
</dbReference>
<sequence>MAIPVARVHLAMAHAALPGLLPSPPKCAMLPLLPAPPCAATIVLPNNSPPRPSRADAAERWDAHKTKLAGGSPSSSSSAGSPGRASSCEKWVSNKKKSAAAATSCSSSSSGGGSGSRSRADSDERWDAHKKPASTASSFSASRNKGRRGGSSKRRATSRASSSSSGERWDAHKNGRRAPRADGFVDDGESSTGSNDRELDKAALPRAFYAGPGFIVSPAPSMLPMPSFMVRVAA</sequence>
<feature type="compositionally biased region" description="Basic residues" evidence="1">
    <location>
        <begin position="144"/>
        <end position="157"/>
    </location>
</feature>
<feature type="region of interest" description="Disordered" evidence="1">
    <location>
        <begin position="44"/>
        <end position="199"/>
    </location>
</feature>
<dbReference type="Proteomes" id="UP001497457">
    <property type="component" value="Unassembled WGS sequence"/>
</dbReference>
<feature type="compositionally biased region" description="Low complexity" evidence="1">
    <location>
        <begin position="99"/>
        <end position="109"/>
    </location>
</feature>
<dbReference type="PANTHER" id="PTHR35361">
    <property type="entry name" value="OS08G0443700 PROTEIN"/>
    <property type="match status" value="1"/>
</dbReference>
<protein>
    <submittedName>
        <fullName evidence="2">Uncharacterized protein</fullName>
    </submittedName>
</protein>
<reference evidence="2" key="1">
    <citation type="submission" date="2024-10" db="EMBL/GenBank/DDBJ databases">
        <authorList>
            <person name="Ryan C."/>
        </authorList>
    </citation>
    <scope>NUCLEOTIDE SEQUENCE [LARGE SCALE GENOMIC DNA]</scope>
</reference>
<dbReference type="AlphaFoldDB" id="A0ABC9H2D8"/>
<accession>A0ABC9H2D8</accession>
<comment type="caution">
    <text evidence="2">The sequence shown here is derived from an EMBL/GenBank/DDBJ whole genome shotgun (WGS) entry which is preliminary data.</text>
</comment>
<organism evidence="2 3">
    <name type="scientific">Urochloa decumbens</name>
    <dbReference type="NCBI Taxonomy" id="240449"/>
    <lineage>
        <taxon>Eukaryota</taxon>
        <taxon>Viridiplantae</taxon>
        <taxon>Streptophyta</taxon>
        <taxon>Embryophyta</taxon>
        <taxon>Tracheophyta</taxon>
        <taxon>Spermatophyta</taxon>
        <taxon>Magnoliopsida</taxon>
        <taxon>Liliopsida</taxon>
        <taxon>Poales</taxon>
        <taxon>Poaceae</taxon>
        <taxon>PACMAD clade</taxon>
        <taxon>Panicoideae</taxon>
        <taxon>Panicodae</taxon>
        <taxon>Paniceae</taxon>
        <taxon>Melinidinae</taxon>
        <taxon>Urochloa</taxon>
    </lineage>
</organism>
<dbReference type="EMBL" id="CAXIPR030001653">
    <property type="protein sequence ID" value="CAM0148914.1"/>
    <property type="molecule type" value="Genomic_DNA"/>
</dbReference>
<dbReference type="PANTHER" id="PTHR35361:SF1">
    <property type="entry name" value="OS08G0443700 PROTEIN"/>
    <property type="match status" value="1"/>
</dbReference>
<name>A0ABC9H2D8_9POAL</name>
<evidence type="ECO:0000313" key="3">
    <source>
        <dbReference type="Proteomes" id="UP001497457"/>
    </source>
</evidence>